<evidence type="ECO:0000313" key="2">
    <source>
        <dbReference type="EMBL" id="RMY67619.1"/>
    </source>
</evidence>
<protein>
    <submittedName>
        <fullName evidence="2">Uncharacterized protein</fullName>
    </submittedName>
</protein>
<sequence>MDADHYKSLAELVHCNEFAFYHRSVRKDDVVVITADKIPRLPLSGINPQQEQNLWVALREGLSEDEYKDVAAQVETRMAEAVAAVYARRRAHDPQQQVSPDPASESSAASTAPPTPPAGQQQEQRSEKADPALYITLIYKPPHPYFPGIPPIANIDIRLYSDEDMLPVLDELRDADARITSVFEAPEIIDS</sequence>
<dbReference type="AlphaFoldDB" id="A0A3M7DTD3"/>
<comment type="caution">
    <text evidence="2">The sequence shown here is derived from an EMBL/GenBank/DDBJ whole genome shotgun (WGS) entry which is preliminary data.</text>
</comment>
<evidence type="ECO:0000313" key="3">
    <source>
        <dbReference type="Proteomes" id="UP000269539"/>
    </source>
</evidence>
<gene>
    <name evidence="2" type="ORF">D0864_11539</name>
</gene>
<accession>A0A3M7DTD3</accession>
<organism evidence="2 3">
    <name type="scientific">Hortaea werneckii</name>
    <name type="common">Black yeast</name>
    <name type="synonym">Cladosporium werneckii</name>
    <dbReference type="NCBI Taxonomy" id="91943"/>
    <lineage>
        <taxon>Eukaryota</taxon>
        <taxon>Fungi</taxon>
        <taxon>Dikarya</taxon>
        <taxon>Ascomycota</taxon>
        <taxon>Pezizomycotina</taxon>
        <taxon>Dothideomycetes</taxon>
        <taxon>Dothideomycetidae</taxon>
        <taxon>Mycosphaerellales</taxon>
        <taxon>Teratosphaeriaceae</taxon>
        <taxon>Hortaea</taxon>
    </lineage>
</organism>
<dbReference type="Proteomes" id="UP000269539">
    <property type="component" value="Unassembled WGS sequence"/>
</dbReference>
<dbReference type="EMBL" id="QWIO01001698">
    <property type="protein sequence ID" value="RMY67619.1"/>
    <property type="molecule type" value="Genomic_DNA"/>
</dbReference>
<feature type="compositionally biased region" description="Low complexity" evidence="1">
    <location>
        <begin position="99"/>
        <end position="112"/>
    </location>
</feature>
<reference evidence="2 3" key="1">
    <citation type="journal article" date="2018" name="BMC Genomics">
        <title>Genomic evidence for intraspecific hybridization in a clonal and extremely halotolerant yeast.</title>
        <authorList>
            <person name="Gostincar C."/>
            <person name="Stajich J.E."/>
            <person name="Zupancic J."/>
            <person name="Zalar P."/>
            <person name="Gunde-Cimerman N."/>
        </authorList>
    </citation>
    <scope>NUCLEOTIDE SEQUENCE [LARGE SCALE GENOMIC DNA]</scope>
    <source>
        <strain evidence="2 3">EXF-10513</strain>
    </source>
</reference>
<dbReference type="VEuPathDB" id="FungiDB:BTJ68_09117"/>
<name>A0A3M7DTD3_HORWE</name>
<feature type="region of interest" description="Disordered" evidence="1">
    <location>
        <begin position="89"/>
        <end position="127"/>
    </location>
</feature>
<evidence type="ECO:0000256" key="1">
    <source>
        <dbReference type="SAM" id="MobiDB-lite"/>
    </source>
</evidence>
<proteinExistence type="predicted"/>